<dbReference type="SUPFAM" id="SSF53720">
    <property type="entry name" value="ALDH-like"/>
    <property type="match status" value="1"/>
</dbReference>
<dbReference type="EMBL" id="LAZP02000199">
    <property type="protein sequence ID" value="PFH59442.1"/>
    <property type="molecule type" value="Genomic_DNA"/>
</dbReference>
<keyword evidence="2 6" id="KW-0560">Oxidoreductase</keyword>
<dbReference type="Gene3D" id="3.40.605.10">
    <property type="entry name" value="Aldehyde Dehydrogenase, Chain A, domain 1"/>
    <property type="match status" value="1"/>
</dbReference>
<dbReference type="PANTHER" id="PTHR11699">
    <property type="entry name" value="ALDEHYDE DEHYDROGENASE-RELATED"/>
    <property type="match status" value="1"/>
</dbReference>
<evidence type="ECO:0000256" key="5">
    <source>
        <dbReference type="PROSITE-ProRule" id="PRU10007"/>
    </source>
</evidence>
<dbReference type="PROSITE" id="PS00687">
    <property type="entry name" value="ALDEHYDE_DEHYDR_GLU"/>
    <property type="match status" value="1"/>
</dbReference>
<dbReference type="OrthoDB" id="310895at2759"/>
<comment type="catalytic activity">
    <reaction evidence="4">
        <text>an aldehyde + NAD(+) + H2O = a carboxylate + NADH + 2 H(+)</text>
        <dbReference type="Rhea" id="RHEA:16185"/>
        <dbReference type="ChEBI" id="CHEBI:15377"/>
        <dbReference type="ChEBI" id="CHEBI:15378"/>
        <dbReference type="ChEBI" id="CHEBI:17478"/>
        <dbReference type="ChEBI" id="CHEBI:29067"/>
        <dbReference type="ChEBI" id="CHEBI:57540"/>
        <dbReference type="ChEBI" id="CHEBI:57945"/>
        <dbReference type="EC" id="1.2.1.3"/>
    </reaction>
</comment>
<evidence type="ECO:0000313" key="8">
    <source>
        <dbReference type="EMBL" id="PFH59442.1"/>
    </source>
</evidence>
<evidence type="ECO:0000256" key="2">
    <source>
        <dbReference type="ARBA" id="ARBA00023002"/>
    </source>
</evidence>
<dbReference type="Proteomes" id="UP000037136">
    <property type="component" value="Unassembled WGS sequence"/>
</dbReference>
<gene>
    <name evidence="8" type="ORF">XA68_12319</name>
</gene>
<organism evidence="8 9">
    <name type="scientific">Ophiocordyceps unilateralis</name>
    <name type="common">Zombie-ant fungus</name>
    <name type="synonym">Torrubia unilateralis</name>
    <dbReference type="NCBI Taxonomy" id="268505"/>
    <lineage>
        <taxon>Eukaryota</taxon>
        <taxon>Fungi</taxon>
        <taxon>Dikarya</taxon>
        <taxon>Ascomycota</taxon>
        <taxon>Pezizomycotina</taxon>
        <taxon>Sordariomycetes</taxon>
        <taxon>Hypocreomycetidae</taxon>
        <taxon>Hypocreales</taxon>
        <taxon>Ophiocordycipitaceae</taxon>
        <taxon>Ophiocordyceps</taxon>
    </lineage>
</organism>
<feature type="active site" evidence="5">
    <location>
        <position position="342"/>
    </location>
</feature>
<dbReference type="InterPro" id="IPR016160">
    <property type="entry name" value="Ald_DH_CS_CYS"/>
</dbReference>
<evidence type="ECO:0000256" key="1">
    <source>
        <dbReference type="ARBA" id="ARBA00009986"/>
    </source>
</evidence>
<dbReference type="InterPro" id="IPR015590">
    <property type="entry name" value="Aldehyde_DH_dom"/>
</dbReference>
<dbReference type="EC" id="1.2.1.3" evidence="3"/>
<feature type="domain" description="Aldehyde dehydrogenase" evidence="7">
    <location>
        <begin position="106"/>
        <end position="576"/>
    </location>
</feature>
<dbReference type="Pfam" id="PF00171">
    <property type="entry name" value="Aldedh"/>
    <property type="match status" value="1"/>
</dbReference>
<comment type="similarity">
    <text evidence="1 6">Belongs to the aldehyde dehydrogenase family.</text>
</comment>
<name>A0A2A9PEV4_OPHUN</name>
<proteinExistence type="inferred from homology"/>
<dbReference type="STRING" id="268505.A0A2A9PEV4"/>
<evidence type="ECO:0000313" key="9">
    <source>
        <dbReference type="Proteomes" id="UP000037136"/>
    </source>
</evidence>
<dbReference type="GO" id="GO:0004029">
    <property type="term" value="F:aldehyde dehydrogenase (NAD+) activity"/>
    <property type="evidence" value="ECO:0007669"/>
    <property type="project" value="UniProtKB-EC"/>
</dbReference>
<evidence type="ECO:0000256" key="6">
    <source>
        <dbReference type="RuleBase" id="RU003345"/>
    </source>
</evidence>
<comment type="caution">
    <text evidence="8">The sequence shown here is derived from an EMBL/GenBank/DDBJ whole genome shotgun (WGS) entry which is preliminary data.</text>
</comment>
<dbReference type="InterPro" id="IPR029510">
    <property type="entry name" value="Ald_DH_CS_GLU"/>
</dbReference>
<sequence length="633" mass="67127">MAEPLEGKVGCVGGADVVFPARRNLLQAGLDTMDSVGALWPRLLPTTVSSAAVTALCLMTGAWLFRLLWLRPGSEAAIDYSVPAPLPPSPERTVERSSVRLPGSTAVQCYAPATGRFLGLVNPASAAAVDRAVAAAAKAQLEWAKTTMAQRKAVLRTLLRHVLDNAAAIGQVAALDSGKTLADAHLGELLVTVERIRWTLVHGEQALRTETRPTSPLMLHKRNSVRYEPLGVVAALVSWNYPFHNLMGPVISSLFAGNAIVVKVSEQTAWSAAYFCAIARGALAAHGHDALLVHALVCWPGPASHLVSHPRISHVTFIGSRDVARQVAAAAAARGPTPVVAELGGKDPCLVLGSAAPDMARIVEVVLRGVFQAAGQNCIGIERVIADDSTEHDSVYARLVAALEPRVRALRLGPSADVGALISDSPIGRLEGLVADAVSRGARLLVGGHGHLHPSHPKGHYFEPTLLVDVRPDMPIAQTECFAPILCLLPCRSSDPNHVLALANATEYGLGASVFASERDPALEPIVAGLRAGMVAVNDFAAFYPAGLPFGGVAGSGYGRFAGPEGLRGLCNVKSVCEDRFPRLRLRTNIPRPLRYPVPDQQRAWDFVHGLVELGYGELSAKLRGLVRLVHNM</sequence>
<evidence type="ECO:0000256" key="3">
    <source>
        <dbReference type="ARBA" id="ARBA00024226"/>
    </source>
</evidence>
<accession>A0A2A9PEV4</accession>
<dbReference type="PROSITE" id="PS00070">
    <property type="entry name" value="ALDEHYDE_DEHYDR_CYS"/>
    <property type="match status" value="1"/>
</dbReference>
<dbReference type="InterPro" id="IPR016162">
    <property type="entry name" value="Ald_DH_N"/>
</dbReference>
<dbReference type="InterPro" id="IPR016163">
    <property type="entry name" value="Ald_DH_C"/>
</dbReference>
<keyword evidence="9" id="KW-1185">Reference proteome</keyword>
<reference evidence="8 9" key="1">
    <citation type="journal article" date="2015" name="BMC Genomics">
        <title>Gene expression during zombie ant biting behavior reflects the complexity underlying fungal parasitic behavioral manipulation.</title>
        <authorList>
            <person name="de Bekker C."/>
            <person name="Ohm R.A."/>
            <person name="Loreto R.G."/>
            <person name="Sebastian A."/>
            <person name="Albert I."/>
            <person name="Merrow M."/>
            <person name="Brachmann A."/>
            <person name="Hughes D.P."/>
        </authorList>
    </citation>
    <scope>NUCLEOTIDE SEQUENCE [LARGE SCALE GENOMIC DNA]</scope>
    <source>
        <strain evidence="8 9">SC16a</strain>
    </source>
</reference>
<protein>
    <recommendedName>
        <fullName evidence="3">aldehyde dehydrogenase (NAD(+))</fullName>
        <ecNumber evidence="3">1.2.1.3</ecNumber>
    </recommendedName>
</protein>
<reference evidence="8 9" key="2">
    <citation type="journal article" date="2017" name="Sci. Rep.">
        <title>Ant-infecting Ophiocordyceps genomes reveal a high diversity of potential behavioral manipulation genes and a possible major role for enterotoxins.</title>
        <authorList>
            <person name="de Bekker C."/>
            <person name="Ohm R.A."/>
            <person name="Evans H.C."/>
            <person name="Brachmann A."/>
            <person name="Hughes D.P."/>
        </authorList>
    </citation>
    <scope>NUCLEOTIDE SEQUENCE [LARGE SCALE GENOMIC DNA]</scope>
    <source>
        <strain evidence="8 9">SC16a</strain>
    </source>
</reference>
<dbReference type="Gene3D" id="3.40.309.10">
    <property type="entry name" value="Aldehyde Dehydrogenase, Chain A, domain 2"/>
    <property type="match status" value="1"/>
</dbReference>
<dbReference type="AlphaFoldDB" id="A0A2A9PEV4"/>
<evidence type="ECO:0000259" key="7">
    <source>
        <dbReference type="Pfam" id="PF00171"/>
    </source>
</evidence>
<evidence type="ECO:0000256" key="4">
    <source>
        <dbReference type="ARBA" id="ARBA00049194"/>
    </source>
</evidence>
<dbReference type="InterPro" id="IPR016161">
    <property type="entry name" value="Ald_DH/histidinol_DH"/>
</dbReference>